<feature type="region of interest" description="Disordered" evidence="1">
    <location>
        <begin position="19"/>
        <end position="56"/>
    </location>
</feature>
<name>A0A1D1W5R4_RAMVA</name>
<protein>
    <submittedName>
        <fullName evidence="2">Uncharacterized protein</fullName>
    </submittedName>
</protein>
<feature type="compositionally biased region" description="Low complexity" evidence="1">
    <location>
        <begin position="25"/>
        <end position="41"/>
    </location>
</feature>
<dbReference type="EMBL" id="BDGG01000019">
    <property type="protein sequence ID" value="GAV08792.1"/>
    <property type="molecule type" value="Genomic_DNA"/>
</dbReference>
<keyword evidence="3" id="KW-1185">Reference proteome</keyword>
<dbReference type="Proteomes" id="UP000186922">
    <property type="component" value="Unassembled WGS sequence"/>
</dbReference>
<comment type="caution">
    <text evidence="2">The sequence shown here is derived from an EMBL/GenBank/DDBJ whole genome shotgun (WGS) entry which is preliminary data.</text>
</comment>
<evidence type="ECO:0000256" key="1">
    <source>
        <dbReference type="SAM" id="MobiDB-lite"/>
    </source>
</evidence>
<dbReference type="AlphaFoldDB" id="A0A1D1W5R4"/>
<evidence type="ECO:0000313" key="2">
    <source>
        <dbReference type="EMBL" id="GAV08792.1"/>
    </source>
</evidence>
<accession>A0A1D1W5R4</accession>
<organism evidence="2 3">
    <name type="scientific">Ramazzottius varieornatus</name>
    <name type="common">Water bear</name>
    <name type="synonym">Tardigrade</name>
    <dbReference type="NCBI Taxonomy" id="947166"/>
    <lineage>
        <taxon>Eukaryota</taxon>
        <taxon>Metazoa</taxon>
        <taxon>Ecdysozoa</taxon>
        <taxon>Tardigrada</taxon>
        <taxon>Eutardigrada</taxon>
        <taxon>Parachela</taxon>
        <taxon>Hypsibioidea</taxon>
        <taxon>Ramazzottiidae</taxon>
        <taxon>Ramazzottius</taxon>
    </lineage>
</organism>
<gene>
    <name evidence="2" type="primary">RvY_18435-1</name>
    <name evidence="2" type="synonym">RvY_18435.1</name>
    <name evidence="2" type="ORF">RvY_18435</name>
</gene>
<evidence type="ECO:0000313" key="3">
    <source>
        <dbReference type="Proteomes" id="UP000186922"/>
    </source>
</evidence>
<reference evidence="2 3" key="1">
    <citation type="journal article" date="2016" name="Nat. Commun.">
        <title>Extremotolerant tardigrade genome and improved radiotolerance of human cultured cells by tardigrade-unique protein.</title>
        <authorList>
            <person name="Hashimoto T."/>
            <person name="Horikawa D.D."/>
            <person name="Saito Y."/>
            <person name="Kuwahara H."/>
            <person name="Kozuka-Hata H."/>
            <person name="Shin-I T."/>
            <person name="Minakuchi Y."/>
            <person name="Ohishi K."/>
            <person name="Motoyama A."/>
            <person name="Aizu T."/>
            <person name="Enomoto A."/>
            <person name="Kondo K."/>
            <person name="Tanaka S."/>
            <person name="Hara Y."/>
            <person name="Koshikawa S."/>
            <person name="Sagara H."/>
            <person name="Miura T."/>
            <person name="Yokobori S."/>
            <person name="Miyagawa K."/>
            <person name="Suzuki Y."/>
            <person name="Kubo T."/>
            <person name="Oyama M."/>
            <person name="Kohara Y."/>
            <person name="Fujiyama A."/>
            <person name="Arakawa K."/>
            <person name="Katayama T."/>
            <person name="Toyoda A."/>
            <person name="Kunieda T."/>
        </authorList>
    </citation>
    <scope>NUCLEOTIDE SEQUENCE [LARGE SCALE GENOMIC DNA]</scope>
    <source>
        <strain evidence="2 3">YOKOZUNA-1</strain>
    </source>
</reference>
<proteinExistence type="predicted"/>
<sequence>MSPFSSSFFRATLHATIETKHKVQTENQSQQAEEQQGDGQQSKQGRKGVRERQDRTVQWTEYNRSNKLDCSEKRPECLKQPADNVIITQRNTPTTNF</sequence>